<dbReference type="InterPro" id="IPR024459">
    <property type="entry name" value="Acb1-like_N"/>
</dbReference>
<dbReference type="OrthoDB" id="2019396at2"/>
<dbReference type="RefSeq" id="WP_054064731.1">
    <property type="nucleotide sequence ID" value="NZ_JSYZ01000034.1"/>
</dbReference>
<dbReference type="EMBL" id="JSYZ01000034">
    <property type="protein sequence ID" value="KPA87300.1"/>
    <property type="molecule type" value="Genomic_DNA"/>
</dbReference>
<dbReference type="STRING" id="50340.PF66_06210"/>
<name>A0A0N0E163_9PSED</name>
<feature type="compositionally biased region" description="Acidic residues" evidence="1">
    <location>
        <begin position="477"/>
        <end position="494"/>
    </location>
</feature>
<sequence>MFWKKKVAPEPVEPVLSEPERASMKINASLLAEATAKPVPAEFAKYEPPPGVVPADQKASLMAMDSAPYEFLNAVGYQYGYQAFPGYPYLAQLALMPEYRKMVATIAEEMTRKWISLRCIGDDDKTDRLDQLDAELKRLNTREVFRLAAENDGYFGRGQIYTEMKKPGGALASEDPVELNSALFLDAAKVPKGSLVALRSVEPVWTYPTTYNADNPLSPTFYKPDGWYVMAKMVHKSRMLTFISRPVPDMLKAAYNFGGLSLIQIAEPYVNNWLRTRNSVGDMVHSFSTSGLAIDMASALSGDNATDIFKRAELFNKMRDNRGVMMTDKTSEEFFQFNTPLSGLDALQAQSQEQMASISSIPLVKLLGITPNGLNASSDGEIRVFYDSIHAMQENLFRAPLKRVIDLAQLSLFGDIDPDIDFVFEPLYQMSELEQANVRKIEAETDAVLIGSSVISTDESRERLAADPDSPYQSLELNEEIDNDLEIDDDDPTDDPSSGKA</sequence>
<feature type="region of interest" description="Disordered" evidence="1">
    <location>
        <begin position="459"/>
        <end position="501"/>
    </location>
</feature>
<dbReference type="Pfam" id="PF06381">
    <property type="entry name" value="Phage_portal_3"/>
    <property type="match status" value="1"/>
</dbReference>
<evidence type="ECO:0000313" key="4">
    <source>
        <dbReference type="Proteomes" id="UP000037931"/>
    </source>
</evidence>
<reference evidence="3 4" key="1">
    <citation type="journal article" date="2015" name="PLoS ONE">
        <title>Rice-Infecting Pseudomonas Genomes Are Highly Accessorized and Harbor Multiple Putative Virulence Mechanisms to Cause Sheath Brown Rot.</title>
        <authorList>
            <person name="Quibod I.L."/>
            <person name="Grande G."/>
            <person name="Oreiro E.G."/>
            <person name="Borja F.N."/>
            <person name="Dossa G.S."/>
            <person name="Mauleon R."/>
            <person name="Cruz C.V."/>
            <person name="Oliva R."/>
        </authorList>
    </citation>
    <scope>NUCLEOTIDE SEQUENCE [LARGE SCALE GENOMIC DNA]</scope>
    <source>
        <strain evidence="3 4">IRRI 6609</strain>
    </source>
</reference>
<accession>A0A0N0E163</accession>
<proteinExistence type="predicted"/>
<organism evidence="3 4">
    <name type="scientific">Pseudomonas asplenii</name>
    <dbReference type="NCBI Taxonomy" id="53407"/>
    <lineage>
        <taxon>Bacteria</taxon>
        <taxon>Pseudomonadati</taxon>
        <taxon>Pseudomonadota</taxon>
        <taxon>Gammaproteobacteria</taxon>
        <taxon>Pseudomonadales</taxon>
        <taxon>Pseudomonadaceae</taxon>
        <taxon>Pseudomonas</taxon>
    </lineage>
</organism>
<gene>
    <name evidence="3" type="ORF">PF66_06210</name>
</gene>
<keyword evidence="4" id="KW-1185">Reference proteome</keyword>
<evidence type="ECO:0000259" key="2">
    <source>
        <dbReference type="Pfam" id="PF06381"/>
    </source>
</evidence>
<comment type="caution">
    <text evidence="3">The sequence shown here is derived from an EMBL/GenBank/DDBJ whole genome shotgun (WGS) entry which is preliminary data.</text>
</comment>
<dbReference type="AlphaFoldDB" id="A0A0N0E163"/>
<feature type="domain" description="Anti-CBASS protein Acb1-like N-terminal" evidence="2">
    <location>
        <begin position="88"/>
        <end position="447"/>
    </location>
</feature>
<evidence type="ECO:0000256" key="1">
    <source>
        <dbReference type="SAM" id="MobiDB-lite"/>
    </source>
</evidence>
<protein>
    <recommendedName>
        <fullName evidence="2">Anti-CBASS protein Acb1-like N-terminal domain-containing protein</fullName>
    </recommendedName>
</protein>
<evidence type="ECO:0000313" key="3">
    <source>
        <dbReference type="EMBL" id="KPA87300.1"/>
    </source>
</evidence>
<dbReference type="PATRIC" id="fig|50340.43.peg.4443"/>
<dbReference type="Proteomes" id="UP000037931">
    <property type="component" value="Unassembled WGS sequence"/>
</dbReference>